<dbReference type="InterPro" id="IPR000998">
    <property type="entry name" value="MAM_dom"/>
</dbReference>
<dbReference type="Gene3D" id="2.60.120.260">
    <property type="entry name" value="Galactose-binding domain-like"/>
    <property type="match status" value="1"/>
</dbReference>
<keyword evidence="1" id="KW-1133">Transmembrane helix</keyword>
<dbReference type="SMART" id="SM00089">
    <property type="entry name" value="PKD"/>
    <property type="match status" value="1"/>
</dbReference>
<dbReference type="Proteomes" id="UP000598971">
    <property type="component" value="Unassembled WGS sequence"/>
</dbReference>
<feature type="transmembrane region" description="Helical" evidence="1">
    <location>
        <begin position="12"/>
        <end position="31"/>
    </location>
</feature>
<dbReference type="Pfam" id="PF13585">
    <property type="entry name" value="CHU_C"/>
    <property type="match status" value="1"/>
</dbReference>
<feature type="domain" description="PKD" evidence="3">
    <location>
        <begin position="240"/>
        <end position="315"/>
    </location>
</feature>
<dbReference type="InterPro" id="IPR022409">
    <property type="entry name" value="PKD/Chitinase_dom"/>
</dbReference>
<dbReference type="PROSITE" id="PS50060">
    <property type="entry name" value="MAM_2"/>
    <property type="match status" value="1"/>
</dbReference>
<evidence type="ECO:0000256" key="1">
    <source>
        <dbReference type="SAM" id="Phobius"/>
    </source>
</evidence>
<dbReference type="InterPro" id="IPR025667">
    <property type="entry name" value="SprB_repeat"/>
</dbReference>
<comment type="caution">
    <text evidence="4">The sequence shown here is derived from an EMBL/GenBank/DDBJ whole genome shotgun (WGS) entry which is preliminary data.</text>
</comment>
<dbReference type="InterPro" id="IPR035986">
    <property type="entry name" value="PKD_dom_sf"/>
</dbReference>
<dbReference type="Pfam" id="PF13573">
    <property type="entry name" value="SprB"/>
    <property type="match status" value="7"/>
</dbReference>
<dbReference type="InterPro" id="IPR000601">
    <property type="entry name" value="PKD_dom"/>
</dbReference>
<gene>
    <name evidence="4" type="ORF">GD597_02720</name>
</gene>
<accession>A0A8J8FB71</accession>
<dbReference type="SUPFAM" id="SSF49299">
    <property type="entry name" value="PKD domain"/>
    <property type="match status" value="1"/>
</dbReference>
<dbReference type="Gene3D" id="2.60.40.740">
    <property type="match status" value="2"/>
</dbReference>
<evidence type="ECO:0000259" key="2">
    <source>
        <dbReference type="PROSITE" id="PS50060"/>
    </source>
</evidence>
<name>A0A8J8FB71_9BACT</name>
<evidence type="ECO:0000313" key="4">
    <source>
        <dbReference type="EMBL" id="NNV54357.1"/>
    </source>
</evidence>
<keyword evidence="1" id="KW-0812">Transmembrane</keyword>
<sequence>MKLTLPSILRTYIFKSIIAVLVFFAICPLQIHAQCSSTINSFPYNEGFESSNGGWTSGGTNSDWAWGIPIKSTINKAATGSKCWITGGLNKVAYNSGQNSWLKTPCFNLSNIQHPYIKFYVFWDTEGQYDGANIEYSINNGTSWQLLGSLSDTKNCLNENWYNASSIKFLNDANAWSGTNQSGSGGCVVGNGSGKWVLAQHTLPLLAGKTSVSFRFVFASGSSCNSFDGFAIDDFTIGEAPSNDASFTYSCVNNNTINFTSTSTPCPVSYLWNFGDPSSGSSNTSTLPNPSHTYALAGDYFVSLTVTGPDNGSSTYIETNFEIINSITAKILQPVLCNADKTGAAYVSFSGGGSQFIYSWNTSPVQNTDTARNLGAGNYIVTVSGLSGCAANANITLTEPLPVSYTVVNSNASCGSNNGSITLDVSGGVFPYTYQWSPNVSTSNIADHLFAGDYTILVTDNNNCQKTINTTVANNPGTLAITVTNLSNITCAGGNNGSATVNVTGGTTPYIYDWLPFGGAGNTASSLVAGNYKVIATDQTGCKDSTQFTLTEPLPLQTNLNIQNTPCGTNQGSASVSVSGGTGNYQYLWTPGNFTTPTINNLVAGKYIVLVTDANGCTKIDSAIVSGTSGVSIQLSKTDLSCFENNTGAAQAVITGGVQPYTIQWSNGVSTFSGNNITNLPAGKYIIQVQDASICSAIDSISIIQPAAINIGITTTPETCNKGNGSAIATVGGGTAPYSYSWSPSGGKNATELNLSAGNYTLTVLDGNGCVSNSNAIVTASATITSTITGTATSCGNNNGTIQLDVQGGLAPYQYQWTPGNVNSNTLTALAAGKYIVLITDQNGCTKNDSIDIAPSQGITVQLSATDALCAATKTGTANAVISGGNLPYLVNWDNNLGENFSGNTITNLSAGIYTIHINDADNCTVQQSITINEPLPIGINLISTAENCDAQDGSIISNITGGTQPYQYQWLPINSNSPNLNNLAAGTYQLTVNDANNCMANASETISKTNTLSITLGNDTTICSGDIIHLYPGSFISYLWQDNSISPSFSAITEGLYTVNVTDQNGCTANASINIVADCGDIYFPSGFTPNHDGLNDNFGPIGNINAISNYEMNVYNRFGKLVFQSKTPGTKWDGTVFGKEPQSAATYVWFAKFVFKGTNYTRKGTITILR</sequence>
<organism evidence="4 5">
    <name type="scientific">Limnovirga soli</name>
    <dbReference type="NCBI Taxonomy" id="2656915"/>
    <lineage>
        <taxon>Bacteria</taxon>
        <taxon>Pseudomonadati</taxon>
        <taxon>Bacteroidota</taxon>
        <taxon>Chitinophagia</taxon>
        <taxon>Chitinophagales</taxon>
        <taxon>Chitinophagaceae</taxon>
        <taxon>Limnovirga</taxon>
    </lineage>
</organism>
<dbReference type="CDD" id="cd00146">
    <property type="entry name" value="PKD"/>
    <property type="match status" value="1"/>
</dbReference>
<dbReference type="EMBL" id="WHPF01000002">
    <property type="protein sequence ID" value="NNV54357.1"/>
    <property type="molecule type" value="Genomic_DNA"/>
</dbReference>
<proteinExistence type="predicted"/>
<dbReference type="InterPro" id="IPR026341">
    <property type="entry name" value="T9SS_type_B"/>
</dbReference>
<dbReference type="AlphaFoldDB" id="A0A8J8FB71"/>
<reference evidence="4" key="1">
    <citation type="submission" date="2019-10" db="EMBL/GenBank/DDBJ databases">
        <title>Draft genome sequence of Panacibacter sp. KCS-6.</title>
        <authorList>
            <person name="Yim K.J."/>
        </authorList>
    </citation>
    <scope>NUCLEOTIDE SEQUENCE</scope>
    <source>
        <strain evidence="4">KCS-6</strain>
    </source>
</reference>
<feature type="domain" description="MAM" evidence="2">
    <location>
        <begin position="190"/>
        <end position="253"/>
    </location>
</feature>
<protein>
    <submittedName>
        <fullName evidence="4">T9SS type B sorting domain-containing protein</fullName>
    </submittedName>
</protein>
<dbReference type="NCBIfam" id="TIGR04131">
    <property type="entry name" value="Bac_Flav_CTERM"/>
    <property type="match status" value="1"/>
</dbReference>
<dbReference type="RefSeq" id="WP_171606280.1">
    <property type="nucleotide sequence ID" value="NZ_WHPF01000002.1"/>
</dbReference>
<evidence type="ECO:0000259" key="3">
    <source>
        <dbReference type="PROSITE" id="PS50093"/>
    </source>
</evidence>
<keyword evidence="1" id="KW-0472">Membrane</keyword>
<dbReference type="Gene3D" id="2.60.40.10">
    <property type="entry name" value="Immunoglobulins"/>
    <property type="match status" value="2"/>
</dbReference>
<dbReference type="InterPro" id="IPR013783">
    <property type="entry name" value="Ig-like_fold"/>
</dbReference>
<dbReference type="PROSITE" id="PS50093">
    <property type="entry name" value="PKD"/>
    <property type="match status" value="1"/>
</dbReference>
<evidence type="ECO:0000313" key="5">
    <source>
        <dbReference type="Proteomes" id="UP000598971"/>
    </source>
</evidence>
<dbReference type="Pfam" id="PF18911">
    <property type="entry name" value="PKD_4"/>
    <property type="match status" value="1"/>
</dbReference>
<dbReference type="GO" id="GO:0016020">
    <property type="term" value="C:membrane"/>
    <property type="evidence" value="ECO:0007669"/>
    <property type="project" value="InterPro"/>
</dbReference>
<keyword evidence="5" id="KW-1185">Reference proteome</keyword>